<reference evidence="1" key="1">
    <citation type="submission" date="2021-01" db="EMBL/GenBank/DDBJ databases">
        <title>Adiantum capillus-veneris genome.</title>
        <authorList>
            <person name="Fang Y."/>
            <person name="Liao Q."/>
        </authorList>
    </citation>
    <scope>NUCLEOTIDE SEQUENCE</scope>
    <source>
        <strain evidence="1">H3</strain>
        <tissue evidence="1">Leaf</tissue>
    </source>
</reference>
<evidence type="ECO:0000313" key="1">
    <source>
        <dbReference type="EMBL" id="KAI5068075.1"/>
    </source>
</evidence>
<protein>
    <submittedName>
        <fullName evidence="1">Uncharacterized protein</fullName>
    </submittedName>
</protein>
<comment type="caution">
    <text evidence="1">The sequence shown here is derived from an EMBL/GenBank/DDBJ whole genome shotgun (WGS) entry which is preliminary data.</text>
</comment>
<dbReference type="AlphaFoldDB" id="A0A9D4UHM9"/>
<dbReference type="EMBL" id="JABFUD020000016">
    <property type="protein sequence ID" value="KAI5068075.1"/>
    <property type="molecule type" value="Genomic_DNA"/>
</dbReference>
<gene>
    <name evidence="1" type="ORF">GOP47_0016420</name>
</gene>
<evidence type="ECO:0000313" key="2">
    <source>
        <dbReference type="Proteomes" id="UP000886520"/>
    </source>
</evidence>
<sequence length="93" mass="10535">MGFATINVGFFEKAGRRRHSVGSESCFVVVPGHCEVPENVLIERVVGRRLDVVTEIFITSSTHLQKGTKLRPGLLLELMIPHRKQRYAFRAML</sequence>
<keyword evidence="2" id="KW-1185">Reference proteome</keyword>
<organism evidence="1 2">
    <name type="scientific">Adiantum capillus-veneris</name>
    <name type="common">Maidenhair fern</name>
    <dbReference type="NCBI Taxonomy" id="13818"/>
    <lineage>
        <taxon>Eukaryota</taxon>
        <taxon>Viridiplantae</taxon>
        <taxon>Streptophyta</taxon>
        <taxon>Embryophyta</taxon>
        <taxon>Tracheophyta</taxon>
        <taxon>Polypodiopsida</taxon>
        <taxon>Polypodiidae</taxon>
        <taxon>Polypodiales</taxon>
        <taxon>Pteridineae</taxon>
        <taxon>Pteridaceae</taxon>
        <taxon>Vittarioideae</taxon>
        <taxon>Adiantum</taxon>
    </lineage>
</organism>
<dbReference type="Proteomes" id="UP000886520">
    <property type="component" value="Chromosome 16"/>
</dbReference>
<accession>A0A9D4UHM9</accession>
<proteinExistence type="predicted"/>
<name>A0A9D4UHM9_ADICA</name>